<protein>
    <submittedName>
        <fullName evidence="1">Uncharacterized protein</fullName>
    </submittedName>
</protein>
<dbReference type="EMBL" id="JAVHNS010000001">
    <property type="protein sequence ID" value="KAK6362615.1"/>
    <property type="molecule type" value="Genomic_DNA"/>
</dbReference>
<name>A0AAV9VKF5_9PEZI</name>
<comment type="caution">
    <text evidence="1">The sequence shown here is derived from an EMBL/GenBank/DDBJ whole genome shotgun (WGS) entry which is preliminary data.</text>
</comment>
<evidence type="ECO:0000313" key="1">
    <source>
        <dbReference type="EMBL" id="KAK6362615.1"/>
    </source>
</evidence>
<reference evidence="1 2" key="1">
    <citation type="submission" date="2019-10" db="EMBL/GenBank/DDBJ databases">
        <authorList>
            <person name="Palmer J.M."/>
        </authorList>
    </citation>
    <scope>NUCLEOTIDE SEQUENCE [LARGE SCALE GENOMIC DNA]</scope>
    <source>
        <strain evidence="1 2">TWF730</strain>
    </source>
</reference>
<gene>
    <name evidence="1" type="ORF">TWF730_000071</name>
</gene>
<accession>A0AAV9VKF5</accession>
<keyword evidence="2" id="KW-1185">Reference proteome</keyword>
<proteinExistence type="predicted"/>
<evidence type="ECO:0000313" key="2">
    <source>
        <dbReference type="Proteomes" id="UP001373714"/>
    </source>
</evidence>
<sequence length="1032" mass="110967">MTVTEVQTSTFIPTTVISNQCGSSTSTSLQLCGDLLATWDPFGFSSNSTTSASSTSTISHNLTTTTTTITRSSSTSSSGVPTPDSLYTFVASSTEGLDIDSSGNVVLSNPSSGLTAAFILNADGTLSSYGSNINIFADFSDTVTKRAINTAYSLGFCLSGSSLHRRSQAGGRIVIFPRAIGADGKSFGEFSLSNNLLQLATNGSTYGWANCVSNDVSVYDLSSDSVPGDCGAIDLTASAVASASYSQYYSAGLKKKSQIAGVSTCSTSPATSSSISTTSSQNGTMTVSTGSEIPVIPTYSTTNTAPEAGFTSIDDPYPIFAMSALEQGTIFVNDDLQLVMQNANGTNFHAFQLTDDDRMLFYGGNFTIYANTSVRNFDTVDERAICYGNRIVLKISLDGTYPVGATIGPFITDPDVGLILQDWSFLACGDDAHLELSYLDCPIQNDCILINPALFALDPLSRQQALYNGAVLAQRVVPTTTSVDTVGVTSTIYETNAVAAVRNILSQGGYSDFCSSELGLYTTSTVTEYDFTIVATETTEAVETFSLFNFRNAVIEEVTTESVRRTTTTTTSAINSIYVATSRNLVWVTQTLVSPIYTTTYVITTVSYATTTQTTVTTMIFTTSTARTRSAATQTTVGTANAHKRNLDTTEAIISPRTQDPNLTPTYITQFDPSIVASACGLYFQILYNSLGVPPTSFTYLVGETSYINETEYSYTATSTSTFSTSYDDDGTVTNYSFTGTRTSVIVDTKSRTYYLTSTAVEQTTATEFGTLGVRMGTATTTTRPTAGTRTIVTVTGTTTTLCRPTHALIHGSIPGKLLRPTGVERTPFYNFTYGRNIPDGGSYGLVTWRNLPGLFPQDLIWGQVQAAQSKQPTGWAWMGQVFAVCPGTTYYVSVAYKWFFDRNNPQSAGSGIEKPLLYKNSMFSLYISDLPQGQQYKTTNAYDSPHADGKAAIFNREDPTDANRMTNKFTATGGEVGIYFGISWLFNEGFGQVLSDLDLLLSNNRVYLHGFNISDFPVPQENKDVSWFLPD</sequence>
<organism evidence="1 2">
    <name type="scientific">Orbilia blumenaviensis</name>
    <dbReference type="NCBI Taxonomy" id="1796055"/>
    <lineage>
        <taxon>Eukaryota</taxon>
        <taxon>Fungi</taxon>
        <taxon>Dikarya</taxon>
        <taxon>Ascomycota</taxon>
        <taxon>Pezizomycotina</taxon>
        <taxon>Orbiliomycetes</taxon>
        <taxon>Orbiliales</taxon>
        <taxon>Orbiliaceae</taxon>
        <taxon>Orbilia</taxon>
    </lineage>
</organism>
<dbReference type="Proteomes" id="UP001373714">
    <property type="component" value="Unassembled WGS sequence"/>
</dbReference>
<dbReference type="AlphaFoldDB" id="A0AAV9VKF5"/>